<proteinExistence type="predicted"/>
<evidence type="ECO:0000256" key="1">
    <source>
        <dbReference type="ARBA" id="ARBA00022723"/>
    </source>
</evidence>
<dbReference type="SUPFAM" id="SSF56529">
    <property type="entry name" value="FAH"/>
    <property type="match status" value="1"/>
</dbReference>
<reference evidence="3 4" key="1">
    <citation type="submission" date="2019-08" db="EMBL/GenBank/DDBJ databases">
        <title>Complete genome sequence of Candidatus Uab amorphum.</title>
        <authorList>
            <person name="Shiratori T."/>
            <person name="Suzuki S."/>
            <person name="Kakizawa Y."/>
            <person name="Ishida K."/>
        </authorList>
    </citation>
    <scope>NUCLEOTIDE SEQUENCE [LARGE SCALE GENOMIC DNA]</scope>
    <source>
        <strain evidence="3 4">SRT547</strain>
    </source>
</reference>
<organism evidence="3 4">
    <name type="scientific">Uabimicrobium amorphum</name>
    <dbReference type="NCBI Taxonomy" id="2596890"/>
    <lineage>
        <taxon>Bacteria</taxon>
        <taxon>Pseudomonadati</taxon>
        <taxon>Planctomycetota</taxon>
        <taxon>Candidatus Uabimicrobiia</taxon>
        <taxon>Candidatus Uabimicrobiales</taxon>
        <taxon>Candidatus Uabimicrobiaceae</taxon>
        <taxon>Candidatus Uabimicrobium</taxon>
    </lineage>
</organism>
<sequence>MYKHNLVEPVGKIVCVGRNYLEHIKELNNPVPKAPIIFMKPSTSFVPLSEPISLPSHAKECHHEIEIAVLIGETIHAGETIDVKSKIAGYGLALDLTLRDIQQQLKQNGHPWEMAKAFDKSCPISPFIPHEEFPDLQDISFSLTINGEIRQQGNSKMMMYGIVELINYICKYFTLVKGDVILTGTPSGVAALNSQDKLQLELNGKHHFTTQVL</sequence>
<gene>
    <name evidence="3" type="ORF">UABAM_01593</name>
</gene>
<dbReference type="Gene3D" id="3.90.850.10">
    <property type="entry name" value="Fumarylacetoacetase-like, C-terminal domain"/>
    <property type="match status" value="1"/>
</dbReference>
<dbReference type="PANTHER" id="PTHR11820">
    <property type="entry name" value="ACYLPYRUVASE"/>
    <property type="match status" value="1"/>
</dbReference>
<evidence type="ECO:0000313" key="3">
    <source>
        <dbReference type="EMBL" id="BBM83242.1"/>
    </source>
</evidence>
<dbReference type="InterPro" id="IPR036663">
    <property type="entry name" value="Fumarylacetoacetase_C_sf"/>
</dbReference>
<dbReference type="InterPro" id="IPR011234">
    <property type="entry name" value="Fumarylacetoacetase-like_C"/>
</dbReference>
<dbReference type="OrthoDB" id="9805307at2"/>
<dbReference type="GO" id="GO:0046872">
    <property type="term" value="F:metal ion binding"/>
    <property type="evidence" value="ECO:0007669"/>
    <property type="project" value="UniProtKB-KW"/>
</dbReference>
<dbReference type="NCBIfam" id="NF007967">
    <property type="entry name" value="PRK10691.1"/>
    <property type="match status" value="1"/>
</dbReference>
<dbReference type="PANTHER" id="PTHR11820:SF7">
    <property type="entry name" value="ACYLPYRUVASE FAHD1, MITOCHONDRIAL"/>
    <property type="match status" value="1"/>
</dbReference>
<dbReference type="Pfam" id="PF01557">
    <property type="entry name" value="FAA_hydrolase"/>
    <property type="match status" value="1"/>
</dbReference>
<keyword evidence="4" id="KW-1185">Reference proteome</keyword>
<dbReference type="EMBL" id="AP019860">
    <property type="protein sequence ID" value="BBM83242.1"/>
    <property type="molecule type" value="Genomic_DNA"/>
</dbReference>
<protein>
    <recommendedName>
        <fullName evidence="2">Fumarylacetoacetase-like C-terminal domain-containing protein</fullName>
    </recommendedName>
</protein>
<dbReference type="RefSeq" id="WP_151967451.1">
    <property type="nucleotide sequence ID" value="NZ_AP019860.1"/>
</dbReference>
<dbReference type="AlphaFoldDB" id="A0A5S9IKW8"/>
<feature type="domain" description="Fumarylacetoacetase-like C-terminal" evidence="2">
    <location>
        <begin position="12"/>
        <end position="211"/>
    </location>
</feature>
<name>A0A5S9IKW8_UABAM</name>
<keyword evidence="1" id="KW-0479">Metal-binding</keyword>
<dbReference type="GO" id="GO:0018773">
    <property type="term" value="F:acetylpyruvate hydrolase activity"/>
    <property type="evidence" value="ECO:0007669"/>
    <property type="project" value="TreeGrafter"/>
</dbReference>
<evidence type="ECO:0000259" key="2">
    <source>
        <dbReference type="Pfam" id="PF01557"/>
    </source>
</evidence>
<dbReference type="KEGG" id="uam:UABAM_01593"/>
<evidence type="ECO:0000313" key="4">
    <source>
        <dbReference type="Proteomes" id="UP000326354"/>
    </source>
</evidence>
<dbReference type="Proteomes" id="UP000326354">
    <property type="component" value="Chromosome"/>
</dbReference>
<accession>A0A5S9IKW8</accession>